<proteinExistence type="predicted"/>
<evidence type="ECO:0000313" key="5">
    <source>
        <dbReference type="Proteomes" id="UP001177670"/>
    </source>
</evidence>
<evidence type="ECO:0000259" key="3">
    <source>
        <dbReference type="PROSITE" id="PS51117"/>
    </source>
</evidence>
<dbReference type="PROSITE" id="PS51117">
    <property type="entry name" value="LAMININ_NTER"/>
    <property type="match status" value="1"/>
</dbReference>
<keyword evidence="1" id="KW-1015">Disulfide bond</keyword>
<evidence type="ECO:0000313" key="4">
    <source>
        <dbReference type="EMBL" id="KAK1136594.1"/>
    </source>
</evidence>
<keyword evidence="5" id="KW-1185">Reference proteome</keyword>
<protein>
    <recommendedName>
        <fullName evidence="3">Laminin N-terminal domain-containing protein</fullName>
    </recommendedName>
</protein>
<reference evidence="4" key="1">
    <citation type="submission" date="2021-10" db="EMBL/GenBank/DDBJ databases">
        <title>Melipona bicolor Genome sequencing and assembly.</title>
        <authorList>
            <person name="Araujo N.S."/>
            <person name="Arias M.C."/>
        </authorList>
    </citation>
    <scope>NUCLEOTIDE SEQUENCE</scope>
    <source>
        <strain evidence="4">USP_2M_L1-L4_2017</strain>
        <tissue evidence="4">Whole body</tissue>
    </source>
</reference>
<dbReference type="EMBL" id="JAHYIQ010000001">
    <property type="protein sequence ID" value="KAK1136594.1"/>
    <property type="molecule type" value="Genomic_DNA"/>
</dbReference>
<evidence type="ECO:0000256" key="2">
    <source>
        <dbReference type="ARBA" id="ARBA00023292"/>
    </source>
</evidence>
<evidence type="ECO:0000256" key="1">
    <source>
        <dbReference type="ARBA" id="ARBA00023157"/>
    </source>
</evidence>
<dbReference type="Proteomes" id="UP001177670">
    <property type="component" value="Unassembled WGS sequence"/>
</dbReference>
<feature type="domain" description="Laminin N-terminal" evidence="3">
    <location>
        <begin position="1"/>
        <end position="111"/>
    </location>
</feature>
<accession>A0AA40KXD1</accession>
<keyword evidence="2" id="KW-0424">Laminin EGF-like domain</keyword>
<name>A0AA40KXD1_9HYME</name>
<sequence>MEDFLSEGLMSKEVRISRSASGIINKASSSKLLDTGNRREFEIQSTNTFGHIHTHLVNGRPGALNHSTTLQEFMQASYVRLRLQGLRRSGETIADKRRAFYSIKEINIGGRCLCSGHAARCRYSVQHRVSQR</sequence>
<dbReference type="GO" id="GO:0005604">
    <property type="term" value="C:basement membrane"/>
    <property type="evidence" value="ECO:0007669"/>
    <property type="project" value="TreeGrafter"/>
</dbReference>
<dbReference type="Gene3D" id="2.60.120.260">
    <property type="entry name" value="Galactose-binding domain-like"/>
    <property type="match status" value="1"/>
</dbReference>
<dbReference type="GO" id="GO:0009887">
    <property type="term" value="P:animal organ morphogenesis"/>
    <property type="evidence" value="ECO:0007669"/>
    <property type="project" value="TreeGrafter"/>
</dbReference>
<dbReference type="AlphaFoldDB" id="A0AA40KXD1"/>
<dbReference type="PANTHER" id="PTHR10574:SF428">
    <property type="entry name" value="LAMININ SUBUNIT ALPHA-1-LIKE PROTEIN"/>
    <property type="match status" value="1"/>
</dbReference>
<dbReference type="PANTHER" id="PTHR10574">
    <property type="entry name" value="NETRIN/LAMININ-RELATED"/>
    <property type="match status" value="1"/>
</dbReference>
<dbReference type="GO" id="GO:0009888">
    <property type="term" value="P:tissue development"/>
    <property type="evidence" value="ECO:0007669"/>
    <property type="project" value="TreeGrafter"/>
</dbReference>
<organism evidence="4 5">
    <name type="scientific">Melipona bicolor</name>
    <dbReference type="NCBI Taxonomy" id="60889"/>
    <lineage>
        <taxon>Eukaryota</taxon>
        <taxon>Metazoa</taxon>
        <taxon>Ecdysozoa</taxon>
        <taxon>Arthropoda</taxon>
        <taxon>Hexapoda</taxon>
        <taxon>Insecta</taxon>
        <taxon>Pterygota</taxon>
        <taxon>Neoptera</taxon>
        <taxon>Endopterygota</taxon>
        <taxon>Hymenoptera</taxon>
        <taxon>Apocrita</taxon>
        <taxon>Aculeata</taxon>
        <taxon>Apoidea</taxon>
        <taxon>Anthophila</taxon>
        <taxon>Apidae</taxon>
        <taxon>Melipona</taxon>
    </lineage>
</organism>
<dbReference type="Pfam" id="PF00055">
    <property type="entry name" value="Laminin_N"/>
    <property type="match status" value="1"/>
</dbReference>
<comment type="caution">
    <text evidence="4">The sequence shown here is derived from an EMBL/GenBank/DDBJ whole genome shotgun (WGS) entry which is preliminary data.</text>
</comment>
<dbReference type="InterPro" id="IPR008211">
    <property type="entry name" value="Laminin_N"/>
</dbReference>
<gene>
    <name evidence="4" type="ORF">K0M31_001140</name>
</gene>
<dbReference type="GO" id="GO:0005201">
    <property type="term" value="F:extracellular matrix structural constituent"/>
    <property type="evidence" value="ECO:0007669"/>
    <property type="project" value="TreeGrafter"/>
</dbReference>
<dbReference type="GO" id="GO:0007411">
    <property type="term" value="P:axon guidance"/>
    <property type="evidence" value="ECO:0007669"/>
    <property type="project" value="TreeGrafter"/>
</dbReference>
<dbReference type="InterPro" id="IPR050440">
    <property type="entry name" value="Laminin/Netrin_ECM"/>
</dbReference>